<reference evidence="1" key="1">
    <citation type="journal article" date="2020" name="Stud. Mycol.">
        <title>101 Dothideomycetes genomes: a test case for predicting lifestyles and emergence of pathogens.</title>
        <authorList>
            <person name="Haridas S."/>
            <person name="Albert R."/>
            <person name="Binder M."/>
            <person name="Bloem J."/>
            <person name="Labutti K."/>
            <person name="Salamov A."/>
            <person name="Andreopoulos B."/>
            <person name="Baker S."/>
            <person name="Barry K."/>
            <person name="Bills G."/>
            <person name="Bluhm B."/>
            <person name="Cannon C."/>
            <person name="Castanera R."/>
            <person name="Culley D."/>
            <person name="Daum C."/>
            <person name="Ezra D."/>
            <person name="Gonzalez J."/>
            <person name="Henrissat B."/>
            <person name="Kuo A."/>
            <person name="Liang C."/>
            <person name="Lipzen A."/>
            <person name="Lutzoni F."/>
            <person name="Magnuson J."/>
            <person name="Mondo S."/>
            <person name="Nolan M."/>
            <person name="Ohm R."/>
            <person name="Pangilinan J."/>
            <person name="Park H.-J."/>
            <person name="Ramirez L."/>
            <person name="Alfaro M."/>
            <person name="Sun H."/>
            <person name="Tritt A."/>
            <person name="Yoshinaga Y."/>
            <person name="Zwiers L.-H."/>
            <person name="Turgeon B."/>
            <person name="Goodwin S."/>
            <person name="Spatafora J."/>
            <person name="Crous P."/>
            <person name="Grigoriev I."/>
        </authorList>
    </citation>
    <scope>NUCLEOTIDE SEQUENCE</scope>
    <source>
        <strain evidence="1">ATCC 200398</strain>
    </source>
</reference>
<evidence type="ECO:0000313" key="2">
    <source>
        <dbReference type="Proteomes" id="UP000799755"/>
    </source>
</evidence>
<proteinExistence type="predicted"/>
<comment type="caution">
    <text evidence="1">The sequence shown here is derived from an EMBL/GenBank/DDBJ whole genome shotgun (WGS) entry which is preliminary data.</text>
</comment>
<accession>A0ACB6QR04</accession>
<name>A0ACB6QR04_9PLEO</name>
<organism evidence="1 2">
    <name type="scientific">Lindgomyces ingoldianus</name>
    <dbReference type="NCBI Taxonomy" id="673940"/>
    <lineage>
        <taxon>Eukaryota</taxon>
        <taxon>Fungi</taxon>
        <taxon>Dikarya</taxon>
        <taxon>Ascomycota</taxon>
        <taxon>Pezizomycotina</taxon>
        <taxon>Dothideomycetes</taxon>
        <taxon>Pleosporomycetidae</taxon>
        <taxon>Pleosporales</taxon>
        <taxon>Lindgomycetaceae</taxon>
        <taxon>Lindgomyces</taxon>
    </lineage>
</organism>
<gene>
    <name evidence="1" type="ORF">BDR25DRAFT_357083</name>
</gene>
<dbReference type="EMBL" id="MU003514">
    <property type="protein sequence ID" value="KAF2468717.1"/>
    <property type="molecule type" value="Genomic_DNA"/>
</dbReference>
<keyword evidence="2" id="KW-1185">Reference proteome</keyword>
<dbReference type="Proteomes" id="UP000799755">
    <property type="component" value="Unassembled WGS sequence"/>
</dbReference>
<evidence type="ECO:0000313" key="1">
    <source>
        <dbReference type="EMBL" id="KAF2468717.1"/>
    </source>
</evidence>
<protein>
    <submittedName>
        <fullName evidence="1">Uncharacterized protein</fullName>
    </submittedName>
</protein>
<sequence length="302" mass="33124">MTVTQSSRIWIQDVYLGAQVFSNLNRNSSTLTRFMSSFIFTLGLLISSVHSVTARGCTTDGLLRYAAEYVESLQTGKLHADFASTTYWENNKTVSTTGPPLKWGGLKIDHNRTIVDQEQCATYTEIISTSPSPGYVIGTQIRMLIHPEDGYTPTLVDSIVTSKGDWQFNASKSLSLVTGENWDTLPTEKRVDRITLEKAADAYLDLWTNKSAAVPWGYPCARMEGSAYTAKGKPDDSCSVGIPAGGQPANTDRRYVTDVTVGSVSVLCKFGSMKSGAPDSHEFRLESGKLRYVHTMTVMTAK</sequence>